<dbReference type="Pfam" id="PF02310">
    <property type="entry name" value="B12-binding"/>
    <property type="match status" value="1"/>
</dbReference>
<dbReference type="SUPFAM" id="SSF102114">
    <property type="entry name" value="Radical SAM enzymes"/>
    <property type="match status" value="1"/>
</dbReference>
<dbReference type="GO" id="GO:0003824">
    <property type="term" value="F:catalytic activity"/>
    <property type="evidence" value="ECO:0007669"/>
    <property type="project" value="InterPro"/>
</dbReference>
<evidence type="ECO:0000256" key="2">
    <source>
        <dbReference type="ARBA" id="ARBA00022603"/>
    </source>
</evidence>
<keyword evidence="2" id="KW-0489">Methyltransferase</keyword>
<keyword evidence="4" id="KW-0949">S-adenosyl-L-methionine</keyword>
<evidence type="ECO:0000256" key="6">
    <source>
        <dbReference type="ARBA" id="ARBA00023004"/>
    </source>
</evidence>
<feature type="domain" description="B12-binding" evidence="8">
    <location>
        <begin position="13"/>
        <end position="148"/>
    </location>
</feature>
<dbReference type="PANTHER" id="PTHR43409">
    <property type="entry name" value="ANAEROBIC MAGNESIUM-PROTOPORPHYRIN IX MONOMETHYL ESTER CYCLASE-RELATED"/>
    <property type="match status" value="1"/>
</dbReference>
<dbReference type="Gene3D" id="3.40.50.280">
    <property type="entry name" value="Cobalamin-binding domain"/>
    <property type="match status" value="1"/>
</dbReference>
<keyword evidence="5" id="KW-0479">Metal-binding</keyword>
<dbReference type="GO" id="GO:0031419">
    <property type="term" value="F:cobalamin binding"/>
    <property type="evidence" value="ECO:0007669"/>
    <property type="project" value="InterPro"/>
</dbReference>
<comment type="cofactor">
    <cofactor evidence="1">
        <name>[4Fe-4S] cluster</name>
        <dbReference type="ChEBI" id="CHEBI:49883"/>
    </cofactor>
</comment>
<dbReference type="PROSITE" id="PS51332">
    <property type="entry name" value="B12_BINDING"/>
    <property type="match status" value="1"/>
</dbReference>
<evidence type="ECO:0000313" key="10">
    <source>
        <dbReference type="EMBL" id="KPJ53394.1"/>
    </source>
</evidence>
<accession>A0A0S7WT97</accession>
<dbReference type="InterPro" id="IPR023404">
    <property type="entry name" value="rSAM_horseshoe"/>
</dbReference>
<evidence type="ECO:0000256" key="4">
    <source>
        <dbReference type="ARBA" id="ARBA00022691"/>
    </source>
</evidence>
<dbReference type="CDD" id="cd02068">
    <property type="entry name" value="radical_SAM_B12_BD"/>
    <property type="match status" value="1"/>
</dbReference>
<dbReference type="GO" id="GO:0051539">
    <property type="term" value="F:4 iron, 4 sulfur cluster binding"/>
    <property type="evidence" value="ECO:0007669"/>
    <property type="project" value="UniProtKB-KW"/>
</dbReference>
<dbReference type="PANTHER" id="PTHR43409:SF7">
    <property type="entry name" value="BLL1977 PROTEIN"/>
    <property type="match status" value="1"/>
</dbReference>
<evidence type="ECO:0000259" key="8">
    <source>
        <dbReference type="PROSITE" id="PS51332"/>
    </source>
</evidence>
<dbReference type="InterPro" id="IPR007197">
    <property type="entry name" value="rSAM"/>
</dbReference>
<dbReference type="GO" id="GO:0046872">
    <property type="term" value="F:metal ion binding"/>
    <property type="evidence" value="ECO:0007669"/>
    <property type="project" value="UniProtKB-KW"/>
</dbReference>
<keyword evidence="6" id="KW-0408">Iron</keyword>
<dbReference type="GO" id="GO:0005829">
    <property type="term" value="C:cytosol"/>
    <property type="evidence" value="ECO:0007669"/>
    <property type="project" value="TreeGrafter"/>
</dbReference>
<feature type="domain" description="Radical SAM core" evidence="9">
    <location>
        <begin position="201"/>
        <end position="424"/>
    </location>
</feature>
<gene>
    <name evidence="10" type="ORF">AMJ39_04810</name>
</gene>
<dbReference type="InterPro" id="IPR034466">
    <property type="entry name" value="Methyltransferase_Class_B"/>
</dbReference>
<comment type="caution">
    <text evidence="10">The sequence shown here is derived from an EMBL/GenBank/DDBJ whole genome shotgun (WGS) entry which is preliminary data.</text>
</comment>
<protein>
    <submittedName>
        <fullName evidence="10">Uncharacterized protein</fullName>
    </submittedName>
</protein>
<keyword evidence="7" id="KW-0411">Iron-sulfur</keyword>
<evidence type="ECO:0000256" key="5">
    <source>
        <dbReference type="ARBA" id="ARBA00022723"/>
    </source>
</evidence>
<dbReference type="InterPro" id="IPR006638">
    <property type="entry name" value="Elp3/MiaA/NifB-like_rSAM"/>
</dbReference>
<keyword evidence="3" id="KW-0808">Transferase</keyword>
<dbReference type="SFLD" id="SFLDG01082">
    <property type="entry name" value="B12-binding_domain_containing"/>
    <property type="match status" value="1"/>
</dbReference>
<organism evidence="10 11">
    <name type="scientific">candidate division TA06 bacterium DG_24</name>
    <dbReference type="NCBI Taxonomy" id="1703770"/>
    <lineage>
        <taxon>Bacteria</taxon>
        <taxon>Bacteria division TA06</taxon>
    </lineage>
</organism>
<evidence type="ECO:0000259" key="9">
    <source>
        <dbReference type="PROSITE" id="PS51918"/>
    </source>
</evidence>
<evidence type="ECO:0000256" key="3">
    <source>
        <dbReference type="ARBA" id="ARBA00022679"/>
    </source>
</evidence>
<reference evidence="10 11" key="1">
    <citation type="journal article" date="2015" name="Microbiome">
        <title>Genomic resolution of linkages in carbon, nitrogen, and sulfur cycling among widespread estuary sediment bacteria.</title>
        <authorList>
            <person name="Baker B.J."/>
            <person name="Lazar C.S."/>
            <person name="Teske A.P."/>
            <person name="Dick G.J."/>
        </authorList>
    </citation>
    <scope>NUCLEOTIDE SEQUENCE [LARGE SCALE GENOMIC DNA]</scope>
    <source>
        <strain evidence="10">DG_24</strain>
    </source>
</reference>
<dbReference type="STRING" id="1703770.AMJ39_04810"/>
<dbReference type="Proteomes" id="UP000052008">
    <property type="component" value="Unassembled WGS sequence"/>
</dbReference>
<evidence type="ECO:0000313" key="11">
    <source>
        <dbReference type="Proteomes" id="UP000052008"/>
    </source>
</evidence>
<dbReference type="InterPro" id="IPR058240">
    <property type="entry name" value="rSAM_sf"/>
</dbReference>
<dbReference type="SMART" id="SM00729">
    <property type="entry name" value="Elp3"/>
    <property type="match status" value="1"/>
</dbReference>
<dbReference type="EMBL" id="LIZS01000020">
    <property type="protein sequence ID" value="KPJ53394.1"/>
    <property type="molecule type" value="Genomic_DNA"/>
</dbReference>
<sequence length="475" mass="53561">MMAKNVALLFPETGTPVAGSTEGKGVKQRLAIVPPLGLLYLGRELLDAGYGVEVVDFNAEGYSRERLELIVRNADLVGISMQSFNRSDAQTMIADIRALHGELPIVVGGPDLILYPRAVDGADVSVVSEAESIIVQIADTLLNGGDPSSCPGAIYRDRRTGQIRRGPEAPIERDLDRIRFPARSLVRSPEKARRYNILGERMGSRITTMITSRGCPFSCTFCAHGAVTFQTYRERSAQNVLAEIRTVYREGYEILGIVDDNFTVNKRRVHQIMDGIIEEGIDLAMAVQGRVDAVDEELYRKMRRAGVRAVVFGLESANQTVLDFYNKRTTVEMNRRAVEIANRVGLYTVGDFIIGAPFEGTEEIERTFTFAREIPLDFATFWVLDYAYGSELWEDARRRGLIGEDESNVTAGSERGLARFTSGELEQISLRAFERYYRRPQFWLREVRKLMRVRDRYFFRILGLASLRLVQGIWD</sequence>
<dbReference type="CDD" id="cd01335">
    <property type="entry name" value="Radical_SAM"/>
    <property type="match status" value="1"/>
</dbReference>
<proteinExistence type="predicted"/>
<evidence type="ECO:0000256" key="1">
    <source>
        <dbReference type="ARBA" id="ARBA00001966"/>
    </source>
</evidence>
<dbReference type="SFLD" id="SFLDG01123">
    <property type="entry name" value="methyltransferase_(Class_B)"/>
    <property type="match status" value="1"/>
</dbReference>
<dbReference type="AlphaFoldDB" id="A0A0S7WT97"/>
<dbReference type="InterPro" id="IPR006158">
    <property type="entry name" value="Cobalamin-bd"/>
</dbReference>
<evidence type="ECO:0000256" key="7">
    <source>
        <dbReference type="ARBA" id="ARBA00023014"/>
    </source>
</evidence>
<dbReference type="Pfam" id="PF04055">
    <property type="entry name" value="Radical_SAM"/>
    <property type="match status" value="1"/>
</dbReference>
<dbReference type="InterPro" id="IPR051198">
    <property type="entry name" value="BchE-like"/>
</dbReference>
<name>A0A0S7WT97_UNCT6</name>
<dbReference type="SFLD" id="SFLDS00029">
    <property type="entry name" value="Radical_SAM"/>
    <property type="match status" value="1"/>
</dbReference>
<dbReference type="Gene3D" id="3.80.30.20">
    <property type="entry name" value="tm_1862 like domain"/>
    <property type="match status" value="1"/>
</dbReference>
<dbReference type="PROSITE" id="PS51918">
    <property type="entry name" value="RADICAL_SAM"/>
    <property type="match status" value="1"/>
</dbReference>